<keyword evidence="3" id="KW-0805">Transcription regulation</keyword>
<dbReference type="SUPFAM" id="SSF46785">
    <property type="entry name" value="Winged helix' DNA-binding domain"/>
    <property type="match status" value="1"/>
</dbReference>
<dbReference type="Gene3D" id="3.40.50.1360">
    <property type="match status" value="1"/>
</dbReference>
<dbReference type="InterPro" id="IPR050313">
    <property type="entry name" value="Carb_Metab_HTH_regulators"/>
</dbReference>
<name>A0A7Z0AC67_9MICO</name>
<dbReference type="PROSITE" id="PS00894">
    <property type="entry name" value="HTH_DEOR_1"/>
    <property type="match status" value="1"/>
</dbReference>
<dbReference type="InterPro" id="IPR036390">
    <property type="entry name" value="WH_DNA-bd_sf"/>
</dbReference>
<dbReference type="AlphaFoldDB" id="A0A7Z0AC67"/>
<dbReference type="RefSeq" id="WP_237248936.1">
    <property type="nucleotide sequence ID" value="NZ_JACBZP010000001.1"/>
</dbReference>
<dbReference type="SMART" id="SM00420">
    <property type="entry name" value="HTH_DEOR"/>
    <property type="match status" value="1"/>
</dbReference>
<dbReference type="PANTHER" id="PTHR30363:SF4">
    <property type="entry name" value="GLYCEROL-3-PHOSPHATE REGULON REPRESSOR"/>
    <property type="match status" value="1"/>
</dbReference>
<comment type="function">
    <text evidence="6">Repressor of the lactose catabolism operon. Galactose-6-phosphate is the inducer.</text>
</comment>
<dbReference type="Pfam" id="PF08220">
    <property type="entry name" value="HTH_DeoR"/>
    <property type="match status" value="1"/>
</dbReference>
<dbReference type="Proteomes" id="UP000539111">
    <property type="component" value="Unassembled WGS sequence"/>
</dbReference>
<dbReference type="Gene3D" id="1.10.10.10">
    <property type="entry name" value="Winged helix-like DNA-binding domain superfamily/Winged helix DNA-binding domain"/>
    <property type="match status" value="1"/>
</dbReference>
<proteinExistence type="predicted"/>
<dbReference type="EMBL" id="JACBZP010000001">
    <property type="protein sequence ID" value="NYI67003.1"/>
    <property type="molecule type" value="Genomic_DNA"/>
</dbReference>
<dbReference type="GO" id="GO:0003700">
    <property type="term" value="F:DNA-binding transcription factor activity"/>
    <property type="evidence" value="ECO:0007669"/>
    <property type="project" value="InterPro"/>
</dbReference>
<evidence type="ECO:0000256" key="6">
    <source>
        <dbReference type="ARBA" id="ARBA00024937"/>
    </source>
</evidence>
<evidence type="ECO:0000259" key="7">
    <source>
        <dbReference type="PROSITE" id="PS51000"/>
    </source>
</evidence>
<dbReference type="InterPro" id="IPR014036">
    <property type="entry name" value="DeoR-like_C"/>
</dbReference>
<evidence type="ECO:0000256" key="2">
    <source>
        <dbReference type="ARBA" id="ARBA00022491"/>
    </source>
</evidence>
<dbReference type="InterPro" id="IPR036388">
    <property type="entry name" value="WH-like_DNA-bd_sf"/>
</dbReference>
<keyword evidence="9" id="KW-1185">Reference proteome</keyword>
<keyword evidence="4" id="KW-0238">DNA-binding</keyword>
<feature type="domain" description="HTH deoR-type" evidence="7">
    <location>
        <begin position="3"/>
        <end position="58"/>
    </location>
</feature>
<dbReference type="PROSITE" id="PS51000">
    <property type="entry name" value="HTH_DEOR_2"/>
    <property type="match status" value="1"/>
</dbReference>
<dbReference type="PRINTS" id="PR00037">
    <property type="entry name" value="HTHLACR"/>
</dbReference>
<evidence type="ECO:0000313" key="9">
    <source>
        <dbReference type="Proteomes" id="UP000539111"/>
    </source>
</evidence>
<evidence type="ECO:0000313" key="8">
    <source>
        <dbReference type="EMBL" id="NYI67003.1"/>
    </source>
</evidence>
<evidence type="ECO:0000256" key="1">
    <source>
        <dbReference type="ARBA" id="ARBA00021390"/>
    </source>
</evidence>
<gene>
    <name evidence="8" type="ORF">BJY26_001309</name>
</gene>
<dbReference type="InterPro" id="IPR001034">
    <property type="entry name" value="DeoR_HTH"/>
</dbReference>
<keyword evidence="5" id="KW-0804">Transcription</keyword>
<accession>A0A7Z0AC67</accession>
<sequence length="250" mass="26725">MLQADREAEIVRAVRRSGPVSVDDLSQLLGVSASTVRRDLNRLNGEGTLERIRGGARISDDADNLHPFSSVAVTDKVEKLDVARRAASLVEDGAIVLLDIGTTTASLAEQLRGRRLTVITASLAVYEILRNEAGIELILLGGVVRRSYQSMVGQLTTSALGQVRADITFLGTSGVRANGDVLDSTPSEVPVKCSLMRAAERSVLVADEHKFPGSGAFKVCSLSDVGTLVSNADIPRQTRQYCDEHGVEVL</sequence>
<dbReference type="SUPFAM" id="SSF100950">
    <property type="entry name" value="NagB/RpiA/CoA transferase-like"/>
    <property type="match status" value="1"/>
</dbReference>
<dbReference type="SMART" id="SM01134">
    <property type="entry name" value="DeoRC"/>
    <property type="match status" value="1"/>
</dbReference>
<keyword evidence="2" id="KW-0678">Repressor</keyword>
<dbReference type="GO" id="GO:0003677">
    <property type="term" value="F:DNA binding"/>
    <property type="evidence" value="ECO:0007669"/>
    <property type="project" value="UniProtKB-KW"/>
</dbReference>
<evidence type="ECO:0000256" key="3">
    <source>
        <dbReference type="ARBA" id="ARBA00023015"/>
    </source>
</evidence>
<evidence type="ECO:0000256" key="5">
    <source>
        <dbReference type="ARBA" id="ARBA00023163"/>
    </source>
</evidence>
<comment type="caution">
    <text evidence="8">The sequence shown here is derived from an EMBL/GenBank/DDBJ whole genome shotgun (WGS) entry which is preliminary data.</text>
</comment>
<dbReference type="Pfam" id="PF00455">
    <property type="entry name" value="DeoRC"/>
    <property type="match status" value="1"/>
</dbReference>
<organism evidence="8 9">
    <name type="scientific">Spelaeicoccus albus</name>
    <dbReference type="NCBI Taxonomy" id="1280376"/>
    <lineage>
        <taxon>Bacteria</taxon>
        <taxon>Bacillati</taxon>
        <taxon>Actinomycetota</taxon>
        <taxon>Actinomycetes</taxon>
        <taxon>Micrococcales</taxon>
        <taxon>Brevibacteriaceae</taxon>
        <taxon>Spelaeicoccus</taxon>
    </lineage>
</organism>
<dbReference type="InterPro" id="IPR037171">
    <property type="entry name" value="NagB/RpiA_transferase-like"/>
</dbReference>
<dbReference type="InterPro" id="IPR018356">
    <property type="entry name" value="Tscrpt_reg_HTH_DeoR_CS"/>
</dbReference>
<reference evidence="8 9" key="1">
    <citation type="submission" date="2020-07" db="EMBL/GenBank/DDBJ databases">
        <title>Sequencing the genomes of 1000 actinobacteria strains.</title>
        <authorList>
            <person name="Klenk H.-P."/>
        </authorList>
    </citation>
    <scope>NUCLEOTIDE SEQUENCE [LARGE SCALE GENOMIC DNA]</scope>
    <source>
        <strain evidence="8 9">DSM 26341</strain>
    </source>
</reference>
<dbReference type="PANTHER" id="PTHR30363">
    <property type="entry name" value="HTH-TYPE TRANSCRIPTIONAL REGULATOR SRLR-RELATED"/>
    <property type="match status" value="1"/>
</dbReference>
<protein>
    <recommendedName>
        <fullName evidence="1">Lactose phosphotransferase system repressor</fullName>
    </recommendedName>
</protein>
<evidence type="ECO:0000256" key="4">
    <source>
        <dbReference type="ARBA" id="ARBA00023125"/>
    </source>
</evidence>